<proteinExistence type="predicted"/>
<name>A0ABV1L5I7_9GAMM</name>
<dbReference type="Proteomes" id="UP001436462">
    <property type="component" value="Unassembled WGS sequence"/>
</dbReference>
<gene>
    <name evidence="1" type="ORF">ABN253_02195</name>
</gene>
<evidence type="ECO:0008006" key="3">
    <source>
        <dbReference type="Google" id="ProtNLM"/>
    </source>
</evidence>
<accession>A0ABV1L5I7</accession>
<evidence type="ECO:0000313" key="1">
    <source>
        <dbReference type="EMBL" id="MEQ5346985.1"/>
    </source>
</evidence>
<dbReference type="EMBL" id="JBEEWF010000001">
    <property type="protein sequence ID" value="MEQ5346985.1"/>
    <property type="molecule type" value="Genomic_DNA"/>
</dbReference>
<comment type="caution">
    <text evidence="1">The sequence shown here is derived from an EMBL/GenBank/DDBJ whole genome shotgun (WGS) entry which is preliminary data.</text>
</comment>
<sequence length="228" mass="26276">MKKIKWMFLNVSLSITEIVQKMKSLTYTDIKGKGFIFDKVRDNEVTGRFVEKIISEEVIPVLYGEATTFERIEYRIVEFYITEKALPIIAIINPPRTLKPFAINMVKALGLGVSLDDMNIDPLLWVNSISKITPLELVQLELSQIKVDEHALARMQISSSKDLRKYYEKSFNNEKPPRIDKVHISMLHPNYSGKVKISRTGLVTIETKHERDVTDLLFNSLLKTYAEI</sequence>
<dbReference type="RefSeq" id="WP_109910897.1">
    <property type="nucleotide sequence ID" value="NZ_JBEEWF010000001.1"/>
</dbReference>
<reference evidence="1 2" key="1">
    <citation type="submission" date="2024-04" db="EMBL/GenBank/DDBJ databases">
        <title>Role of Flies in the Dissemination of Carbapenem-Resistant Enterobacteriaceae (CRE): An Epidemiological and Genomic Study in China.</title>
        <authorList>
            <person name="Kaichao C."/>
            <person name="Zhang R."/>
            <person name="Chen S."/>
        </authorList>
    </citation>
    <scope>NUCLEOTIDE SEQUENCE [LARGE SCALE GENOMIC DNA]</scope>
    <source>
        <strain evidence="2">fly-1011</strain>
    </source>
</reference>
<keyword evidence="2" id="KW-1185">Reference proteome</keyword>
<organism evidence="1 2">
    <name type="scientific">Proteus genomosp. 6</name>
    <dbReference type="NCBI Taxonomy" id="1311820"/>
    <lineage>
        <taxon>Bacteria</taxon>
        <taxon>Pseudomonadati</taxon>
        <taxon>Pseudomonadota</taxon>
        <taxon>Gammaproteobacteria</taxon>
        <taxon>Enterobacterales</taxon>
        <taxon>Morganellaceae</taxon>
        <taxon>Proteus</taxon>
    </lineage>
</organism>
<protein>
    <recommendedName>
        <fullName evidence="3">Phage protein</fullName>
    </recommendedName>
</protein>
<evidence type="ECO:0000313" key="2">
    <source>
        <dbReference type="Proteomes" id="UP001436462"/>
    </source>
</evidence>